<dbReference type="Proteomes" id="UP000095229">
    <property type="component" value="Unassembled WGS sequence"/>
</dbReference>
<reference evidence="2 3" key="1">
    <citation type="submission" date="2016-02" db="EMBL/GenBank/DDBJ databases">
        <title>Secondary metabolites in Legionella.</title>
        <authorList>
            <person name="Tobias N.J."/>
            <person name="Bode H.B."/>
        </authorList>
    </citation>
    <scope>NUCLEOTIDE SEQUENCE [LARGE SCALE GENOMIC DNA]</scope>
    <source>
        <strain evidence="2 3">DSM 19216</strain>
    </source>
</reference>
<keyword evidence="3" id="KW-1185">Reference proteome</keyword>
<feature type="domain" description="FRG" evidence="1">
    <location>
        <begin position="35"/>
        <end position="138"/>
    </location>
</feature>
<evidence type="ECO:0000313" key="2">
    <source>
        <dbReference type="EMBL" id="OEH48183.1"/>
    </source>
</evidence>
<dbReference type="InterPro" id="IPR014966">
    <property type="entry name" value="FRG-dom"/>
</dbReference>
<sequence>MDIQDSRIDASHNTPQIKFRTWSAFLKFIIKNKDKLQNCIFRGQRNPDWSLTPTFYRIITGNRDESIRHSNFHLENFKKNTRGRHTISYTDPIDFDDNWWALGQHYGLATPLLDWVSSPYVAAFFSFHKENSFAKSTYRSVHVLDFDKIENILTSYNRGNSDQLNEIRRVDPLTHENQRLVSQQGIFTFIQETNNEDNYSSIDKYLITFRNKFAENIGDEILHLKILIRETERNKILEHLDLMNINESTLFPDLNGAAAYCNYLLKRRE</sequence>
<gene>
    <name evidence="2" type="ORF">lpari_00834</name>
</gene>
<dbReference type="RefSeq" id="WP_058517945.1">
    <property type="nucleotide sequence ID" value="NZ_CAAAIE010000008.1"/>
</dbReference>
<dbReference type="OrthoDB" id="9816036at2"/>
<organism evidence="2 3">
    <name type="scientific">Legionella parisiensis</name>
    <dbReference type="NCBI Taxonomy" id="45071"/>
    <lineage>
        <taxon>Bacteria</taxon>
        <taxon>Pseudomonadati</taxon>
        <taxon>Pseudomonadota</taxon>
        <taxon>Gammaproteobacteria</taxon>
        <taxon>Legionellales</taxon>
        <taxon>Legionellaceae</taxon>
        <taxon>Legionella</taxon>
    </lineage>
</organism>
<dbReference type="SMART" id="SM00901">
    <property type="entry name" value="FRG"/>
    <property type="match status" value="1"/>
</dbReference>
<evidence type="ECO:0000259" key="1">
    <source>
        <dbReference type="SMART" id="SM00901"/>
    </source>
</evidence>
<dbReference type="Pfam" id="PF08867">
    <property type="entry name" value="FRG"/>
    <property type="match status" value="1"/>
</dbReference>
<proteinExistence type="predicted"/>
<evidence type="ECO:0000313" key="3">
    <source>
        <dbReference type="Proteomes" id="UP000095229"/>
    </source>
</evidence>
<dbReference type="PATRIC" id="fig|45071.6.peg.2314"/>
<accession>A0A1E5JUY7</accession>
<dbReference type="EMBL" id="LSOG01000024">
    <property type="protein sequence ID" value="OEH48183.1"/>
    <property type="molecule type" value="Genomic_DNA"/>
</dbReference>
<name>A0A1E5JUY7_9GAMM</name>
<comment type="caution">
    <text evidence="2">The sequence shown here is derived from an EMBL/GenBank/DDBJ whole genome shotgun (WGS) entry which is preliminary data.</text>
</comment>
<dbReference type="AlphaFoldDB" id="A0A1E5JUY7"/>
<protein>
    <recommendedName>
        <fullName evidence="1">FRG domain-containing protein</fullName>
    </recommendedName>
</protein>